<evidence type="ECO:0000256" key="2">
    <source>
        <dbReference type="PROSITE-ProRule" id="PRU01288"/>
    </source>
</evidence>
<keyword evidence="1 2" id="KW-0694">RNA-binding</keyword>
<dbReference type="PROSITE" id="PS51939">
    <property type="entry name" value="XRRM"/>
    <property type="match status" value="1"/>
</dbReference>
<feature type="compositionally biased region" description="Basic and acidic residues" evidence="3">
    <location>
        <begin position="501"/>
        <end position="510"/>
    </location>
</feature>
<dbReference type="AlphaFoldDB" id="A0A4R5XFU4"/>
<dbReference type="InterPro" id="IPR045537">
    <property type="entry name" value="Lar7_xRRM"/>
</dbReference>
<feature type="domain" description="XRRM" evidence="4">
    <location>
        <begin position="376"/>
        <end position="520"/>
    </location>
</feature>
<dbReference type="CDD" id="cd00590">
    <property type="entry name" value="RRM_SF"/>
    <property type="match status" value="1"/>
</dbReference>
<dbReference type="GO" id="GO:1990904">
    <property type="term" value="C:ribonucleoprotein complex"/>
    <property type="evidence" value="ECO:0007669"/>
    <property type="project" value="UniProtKB-UniRule"/>
</dbReference>
<feature type="compositionally biased region" description="Basic residues" evidence="3">
    <location>
        <begin position="511"/>
        <end position="520"/>
    </location>
</feature>
<evidence type="ECO:0000259" key="4">
    <source>
        <dbReference type="PROSITE" id="PS51939"/>
    </source>
</evidence>
<dbReference type="OrthoDB" id="439993at2759"/>
<dbReference type="GO" id="GO:1904868">
    <property type="term" value="P:telomerase catalytic core complex assembly"/>
    <property type="evidence" value="ECO:0007669"/>
    <property type="project" value="InterPro"/>
</dbReference>
<evidence type="ECO:0000313" key="5">
    <source>
        <dbReference type="EMBL" id="TDL30039.1"/>
    </source>
</evidence>
<dbReference type="Proteomes" id="UP000294933">
    <property type="component" value="Unassembled WGS sequence"/>
</dbReference>
<evidence type="ECO:0000256" key="1">
    <source>
        <dbReference type="ARBA" id="ARBA00022884"/>
    </source>
</evidence>
<dbReference type="InterPro" id="IPR012677">
    <property type="entry name" value="Nucleotide-bd_a/b_plait_sf"/>
</dbReference>
<evidence type="ECO:0000313" key="6">
    <source>
        <dbReference type="Proteomes" id="UP000294933"/>
    </source>
</evidence>
<dbReference type="STRING" id="50990.A0A4R5XFU4"/>
<feature type="region of interest" description="Disordered" evidence="3">
    <location>
        <begin position="490"/>
        <end position="520"/>
    </location>
</feature>
<dbReference type="InterPro" id="IPR035979">
    <property type="entry name" value="RBD_domain_sf"/>
</dbReference>
<proteinExistence type="predicted"/>
<name>A0A4R5XFU4_9AGAM</name>
<dbReference type="VEuPathDB" id="FungiDB:BD410DRAFT_893213"/>
<reference evidence="5 6" key="1">
    <citation type="submission" date="2018-06" db="EMBL/GenBank/DDBJ databases">
        <title>A transcriptomic atlas of mushroom development highlights an independent origin of complex multicellularity.</title>
        <authorList>
            <consortium name="DOE Joint Genome Institute"/>
            <person name="Krizsan K."/>
            <person name="Almasi E."/>
            <person name="Merenyi Z."/>
            <person name="Sahu N."/>
            <person name="Viragh M."/>
            <person name="Koszo T."/>
            <person name="Mondo S."/>
            <person name="Kiss B."/>
            <person name="Balint B."/>
            <person name="Kues U."/>
            <person name="Barry K."/>
            <person name="Hegedus J.C."/>
            <person name="Henrissat B."/>
            <person name="Johnson J."/>
            <person name="Lipzen A."/>
            <person name="Ohm R."/>
            <person name="Nagy I."/>
            <person name="Pangilinan J."/>
            <person name="Yan J."/>
            <person name="Xiong Y."/>
            <person name="Grigoriev I.V."/>
            <person name="Hibbett D.S."/>
            <person name="Nagy L.G."/>
        </authorList>
    </citation>
    <scope>NUCLEOTIDE SEQUENCE [LARGE SCALE GENOMIC DNA]</scope>
    <source>
        <strain evidence="5 6">SZMC22713</strain>
    </source>
</reference>
<dbReference type="Pfam" id="PF19977">
    <property type="entry name" value="xRRM"/>
    <property type="match status" value="1"/>
</dbReference>
<accession>A0A4R5XFU4</accession>
<protein>
    <recommendedName>
        <fullName evidence="4">XRRM domain-containing protein</fullName>
    </recommendedName>
</protein>
<feature type="compositionally biased region" description="Polar residues" evidence="3">
    <location>
        <begin position="33"/>
        <end position="56"/>
    </location>
</feature>
<dbReference type="SUPFAM" id="SSF54928">
    <property type="entry name" value="RNA-binding domain, RBD"/>
    <property type="match status" value="1"/>
</dbReference>
<dbReference type="Gene3D" id="3.30.70.330">
    <property type="match status" value="1"/>
</dbReference>
<evidence type="ECO:0000256" key="3">
    <source>
        <dbReference type="SAM" id="MobiDB-lite"/>
    </source>
</evidence>
<sequence>MSFDFVPRKLSKLKRTDDQRTANSASIDARDGPSSSVEASTSNITGKDTVTSSQSALPKPNKLVEKYLEDREYAALLWLSLSDHAIWINSDLRQSMDTSEDDFIPFSHLIEFSPILASLTPRPSETVLVRSIRAHASQLLEVRMTVSEPDRNAWFRSSRDVHVGGYAVRRVGWDSVLSRIRTCTTIQWEKHSVYIENIPQSFRTEPSICLFLEDVLPTDSPPLVQSITFPRHRDDNPDSHPPPKCKGFAFVVFTHVTDAHRLCEEWPWDLRRRPDRRPTATKDVTHVCEDAELSGFRCILKKRWDEMKAEYLAYQKKLLMLATSSDNQDASPSISMPFRHSQDPPNDFKATNAQRFIPTPTKPPPPLPPPLPRHQSYPQDCLIFVKGIHPETNKTALRSLFSAALSDTGGIDYVDFTKGLDSCYLRLATPQHAQTLITHFTSHTIAQVDGLDDTGSNPGSRRPIEVELVQGKREEIYWGKVPEKIRKQAVDRAQSSPLDVKMMDTDEVVSKPKRKRRKHE</sequence>
<feature type="region of interest" description="Disordered" evidence="3">
    <location>
        <begin position="14"/>
        <end position="56"/>
    </location>
</feature>
<keyword evidence="6" id="KW-1185">Reference proteome</keyword>
<dbReference type="EMBL" id="ML170156">
    <property type="protein sequence ID" value="TDL30039.1"/>
    <property type="molecule type" value="Genomic_DNA"/>
</dbReference>
<dbReference type="InterPro" id="IPR014886">
    <property type="entry name" value="La_xRRM"/>
</dbReference>
<organism evidence="5 6">
    <name type="scientific">Rickenella mellea</name>
    <dbReference type="NCBI Taxonomy" id="50990"/>
    <lineage>
        <taxon>Eukaryota</taxon>
        <taxon>Fungi</taxon>
        <taxon>Dikarya</taxon>
        <taxon>Basidiomycota</taxon>
        <taxon>Agaricomycotina</taxon>
        <taxon>Agaricomycetes</taxon>
        <taxon>Hymenochaetales</taxon>
        <taxon>Rickenellaceae</taxon>
        <taxon>Rickenella</taxon>
    </lineage>
</organism>
<dbReference type="GO" id="GO:0070034">
    <property type="term" value="F:telomerase RNA binding"/>
    <property type="evidence" value="ECO:0007669"/>
    <property type="project" value="InterPro"/>
</dbReference>
<gene>
    <name evidence="5" type="ORF">BD410DRAFT_893213</name>
</gene>